<dbReference type="KEGG" id="spu:115918104"/>
<dbReference type="InterPro" id="IPR050653">
    <property type="entry name" value="Prot_Inhib_GrowthFact_Antg"/>
</dbReference>
<dbReference type="AlphaFoldDB" id="A0A7M7MYU6"/>
<keyword evidence="1" id="KW-0646">Protease inhibitor</keyword>
<protein>
    <recommendedName>
        <fullName evidence="5">Kazal-like domain-containing protein</fullName>
    </recommendedName>
</protein>
<evidence type="ECO:0000259" key="5">
    <source>
        <dbReference type="PROSITE" id="PS51465"/>
    </source>
</evidence>
<keyword evidence="4" id="KW-0732">Signal</keyword>
<feature type="signal peptide" evidence="4">
    <location>
        <begin position="1"/>
        <end position="20"/>
    </location>
</feature>
<dbReference type="PANTHER" id="PTHR10913:SF45">
    <property type="entry name" value="FOLLISTATIN, ISOFORM A-RELATED"/>
    <property type="match status" value="1"/>
</dbReference>
<name>A0A7M7MYU6_STRPU</name>
<dbReference type="InParanoid" id="A0A7M7MYU6"/>
<dbReference type="InterPro" id="IPR002350">
    <property type="entry name" value="Kazal_dom"/>
</dbReference>
<dbReference type="PROSITE" id="PS51465">
    <property type="entry name" value="KAZAL_2"/>
    <property type="match status" value="3"/>
</dbReference>
<dbReference type="Proteomes" id="UP000007110">
    <property type="component" value="Unassembled WGS sequence"/>
</dbReference>
<evidence type="ECO:0000313" key="6">
    <source>
        <dbReference type="EnsemblMetazoa" id="XP_030828509"/>
    </source>
</evidence>
<dbReference type="RefSeq" id="XP_030828509.1">
    <property type="nucleotide sequence ID" value="XM_030972649.1"/>
</dbReference>
<organism evidence="6 7">
    <name type="scientific">Strongylocentrotus purpuratus</name>
    <name type="common">Purple sea urchin</name>
    <dbReference type="NCBI Taxonomy" id="7668"/>
    <lineage>
        <taxon>Eukaryota</taxon>
        <taxon>Metazoa</taxon>
        <taxon>Echinodermata</taxon>
        <taxon>Eleutherozoa</taxon>
        <taxon>Echinozoa</taxon>
        <taxon>Echinoidea</taxon>
        <taxon>Euechinoidea</taxon>
        <taxon>Echinacea</taxon>
        <taxon>Camarodonta</taxon>
        <taxon>Echinidea</taxon>
        <taxon>Strongylocentrotidae</taxon>
        <taxon>Strongylocentrotus</taxon>
    </lineage>
</organism>
<dbReference type="Gene3D" id="3.30.60.30">
    <property type="match status" value="3"/>
</dbReference>
<dbReference type="GO" id="GO:0005509">
    <property type="term" value="F:calcium ion binding"/>
    <property type="evidence" value="ECO:0000318"/>
    <property type="project" value="GO_Central"/>
</dbReference>
<feature type="domain" description="Kazal-like" evidence="5">
    <location>
        <begin position="128"/>
        <end position="180"/>
    </location>
</feature>
<evidence type="ECO:0000256" key="1">
    <source>
        <dbReference type="ARBA" id="ARBA00022690"/>
    </source>
</evidence>
<feature type="chain" id="PRO_5029693143" description="Kazal-like domain-containing protein" evidence="4">
    <location>
        <begin position="21"/>
        <end position="262"/>
    </location>
</feature>
<keyword evidence="7" id="KW-1185">Reference proteome</keyword>
<evidence type="ECO:0000256" key="2">
    <source>
        <dbReference type="ARBA" id="ARBA00022900"/>
    </source>
</evidence>
<dbReference type="GO" id="GO:0005518">
    <property type="term" value="F:collagen binding"/>
    <property type="evidence" value="ECO:0000318"/>
    <property type="project" value="GO_Central"/>
</dbReference>
<feature type="domain" description="Kazal-like" evidence="5">
    <location>
        <begin position="181"/>
        <end position="235"/>
    </location>
</feature>
<evidence type="ECO:0000256" key="4">
    <source>
        <dbReference type="SAM" id="SignalP"/>
    </source>
</evidence>
<dbReference type="Pfam" id="PF07648">
    <property type="entry name" value="Kazal_2"/>
    <property type="match status" value="3"/>
</dbReference>
<dbReference type="OrthoDB" id="126772at2759"/>
<evidence type="ECO:0000313" key="7">
    <source>
        <dbReference type="Proteomes" id="UP000007110"/>
    </source>
</evidence>
<reference evidence="6" key="2">
    <citation type="submission" date="2021-01" db="UniProtKB">
        <authorList>
            <consortium name="EnsemblMetazoa"/>
        </authorList>
    </citation>
    <scope>IDENTIFICATION</scope>
</reference>
<dbReference type="GO" id="GO:0050840">
    <property type="term" value="F:extracellular matrix binding"/>
    <property type="evidence" value="ECO:0000318"/>
    <property type="project" value="GO_Central"/>
</dbReference>
<feature type="domain" description="Kazal-like" evidence="5">
    <location>
        <begin position="18"/>
        <end position="76"/>
    </location>
</feature>
<keyword evidence="2" id="KW-0722">Serine protease inhibitor</keyword>
<dbReference type="PANTHER" id="PTHR10913">
    <property type="entry name" value="FOLLISTATIN-RELATED"/>
    <property type="match status" value="1"/>
</dbReference>
<dbReference type="CDD" id="cd00104">
    <property type="entry name" value="KAZAL_FS"/>
    <property type="match status" value="3"/>
</dbReference>
<dbReference type="SUPFAM" id="SSF100895">
    <property type="entry name" value="Kazal-type serine protease inhibitors"/>
    <property type="match status" value="3"/>
</dbReference>
<proteinExistence type="predicted"/>
<sequence>MIRLGLLLVCLFVYHQDVMGQSDCRRIRRRCPYSTRRSPVCDTNGRTWNSHCALLRAQCNDPYLYVQLAYSGKCIDQQMRRRQPIYQGSAASATSSSEESAEMIGPTVPAIGRTTIKPANNPTLAPDGVMPYPCPLQCAPSTKQVCGSDGYTYDSVCHMRMEACRTRDRSLIVNYSGPCQCPDVCPMVYEPVCAVSRRLGFPRERTFTSVCEMQKDACRHSDRSMTMSYQGECLTALQGTHSKDNATFRVTRSMSLCAVPRT</sequence>
<reference evidence="7" key="1">
    <citation type="submission" date="2015-02" db="EMBL/GenBank/DDBJ databases">
        <title>Genome sequencing for Strongylocentrotus purpuratus.</title>
        <authorList>
            <person name="Murali S."/>
            <person name="Liu Y."/>
            <person name="Vee V."/>
            <person name="English A."/>
            <person name="Wang M."/>
            <person name="Skinner E."/>
            <person name="Han Y."/>
            <person name="Muzny D.M."/>
            <person name="Worley K.C."/>
            <person name="Gibbs R.A."/>
        </authorList>
    </citation>
    <scope>NUCLEOTIDE SEQUENCE</scope>
</reference>
<keyword evidence="3" id="KW-1015">Disulfide bond</keyword>
<accession>A0A7M7MYU6</accession>
<evidence type="ECO:0000256" key="3">
    <source>
        <dbReference type="ARBA" id="ARBA00023157"/>
    </source>
</evidence>
<dbReference type="SMART" id="SM00280">
    <property type="entry name" value="KAZAL"/>
    <property type="match status" value="3"/>
</dbReference>
<dbReference type="FunFam" id="3.30.60.30:FF:000142">
    <property type="entry name" value="SPARC-related modular calcium-binding 1"/>
    <property type="match status" value="1"/>
</dbReference>
<dbReference type="GO" id="GO:0005615">
    <property type="term" value="C:extracellular space"/>
    <property type="evidence" value="ECO:0000318"/>
    <property type="project" value="GO_Central"/>
</dbReference>
<dbReference type="InterPro" id="IPR036058">
    <property type="entry name" value="Kazal_dom_sf"/>
</dbReference>
<dbReference type="GeneID" id="115918104"/>
<dbReference type="EnsemblMetazoa" id="XM_030972649">
    <property type="protein sequence ID" value="XP_030828509"/>
    <property type="gene ID" value="LOC115918104"/>
</dbReference>